<comment type="similarity">
    <text evidence="2">Belongs to the peptidase C19 family.</text>
</comment>
<dbReference type="InterPro" id="IPR028889">
    <property type="entry name" value="USP"/>
</dbReference>
<protein>
    <recommendedName>
        <fullName evidence="3">ubiquitinyl hydrolase 1</fullName>
        <ecNumber evidence="3">3.4.19.12</ecNumber>
    </recommendedName>
</protein>
<dbReference type="AlphaFoldDB" id="A0A4P9X364"/>
<dbReference type="PANTHER" id="PTHR24006:SF733">
    <property type="entry name" value="RE52890P"/>
    <property type="match status" value="1"/>
</dbReference>
<dbReference type="InterPro" id="IPR001394">
    <property type="entry name" value="Peptidase_C19_UCH"/>
</dbReference>
<keyword evidence="5" id="KW-0378">Hydrolase</keyword>
<evidence type="ECO:0000256" key="4">
    <source>
        <dbReference type="ARBA" id="ARBA00022670"/>
    </source>
</evidence>
<dbReference type="Proteomes" id="UP000274922">
    <property type="component" value="Unassembled WGS sequence"/>
</dbReference>
<dbReference type="STRING" id="1555241.A0A4P9X364"/>
<dbReference type="PROSITE" id="PS50235">
    <property type="entry name" value="USP_3"/>
    <property type="match status" value="1"/>
</dbReference>
<dbReference type="PROSITE" id="PS00973">
    <property type="entry name" value="USP_2"/>
    <property type="match status" value="1"/>
</dbReference>
<dbReference type="GO" id="GO:0004843">
    <property type="term" value="F:cysteine-type deubiquitinase activity"/>
    <property type="evidence" value="ECO:0007669"/>
    <property type="project" value="UniProtKB-EC"/>
</dbReference>
<dbReference type="Pfam" id="PF00443">
    <property type="entry name" value="UCH"/>
    <property type="match status" value="1"/>
</dbReference>
<dbReference type="Gene3D" id="3.90.70.10">
    <property type="entry name" value="Cysteine proteinases"/>
    <property type="match status" value="1"/>
</dbReference>
<feature type="domain" description="USP" evidence="6">
    <location>
        <begin position="18"/>
        <end position="357"/>
    </location>
</feature>
<sequence>PRSPPADRGAAPAPERFCGFQNFGNTCYCNSVLQALFHCRPFRECVLAYTYPASTAAAVAAGQRDLLTSLHDLFVEIAAHQAGTGTGTGGAVSPAIVPRDFMNQVRVENELFRSNMHQDAHEFLNFVLNAVAETLSRGGGGGDPDGSSGAERLAPPPAYASWIHELFEGQLTNETRCRNCETITSRDEAFLDLSVKVERHASLSYCLRNFSEAETLSHKNKFFCDVCNSLQEAEKRMMIKRLPNILALHLKRFKYEERLQRHVKLGDKVNFTTELRLFNTTPDAQDHDRLYTLFAVIVHIGSGPHHGHYVTLVRSGTQWRLFDDDHVSVLDGDAAIEQYFGESNSSACGYLFFYASE</sequence>
<evidence type="ECO:0000259" key="6">
    <source>
        <dbReference type="PROSITE" id="PS50235"/>
    </source>
</evidence>
<dbReference type="InterPro" id="IPR018200">
    <property type="entry name" value="USP_CS"/>
</dbReference>
<dbReference type="PROSITE" id="PS00972">
    <property type="entry name" value="USP_1"/>
    <property type="match status" value="1"/>
</dbReference>
<name>A0A4P9X364_9FUNG</name>
<accession>A0A4P9X364</accession>
<evidence type="ECO:0000313" key="7">
    <source>
        <dbReference type="EMBL" id="RKO99444.1"/>
    </source>
</evidence>
<evidence type="ECO:0000256" key="2">
    <source>
        <dbReference type="ARBA" id="ARBA00009085"/>
    </source>
</evidence>
<evidence type="ECO:0000256" key="5">
    <source>
        <dbReference type="ARBA" id="ARBA00022801"/>
    </source>
</evidence>
<evidence type="ECO:0000256" key="1">
    <source>
        <dbReference type="ARBA" id="ARBA00000707"/>
    </source>
</evidence>
<dbReference type="GO" id="GO:0006508">
    <property type="term" value="P:proteolysis"/>
    <property type="evidence" value="ECO:0007669"/>
    <property type="project" value="UniProtKB-KW"/>
</dbReference>
<organism evidence="7 8">
    <name type="scientific">Caulochytrium protostelioides</name>
    <dbReference type="NCBI Taxonomy" id="1555241"/>
    <lineage>
        <taxon>Eukaryota</taxon>
        <taxon>Fungi</taxon>
        <taxon>Fungi incertae sedis</taxon>
        <taxon>Chytridiomycota</taxon>
        <taxon>Chytridiomycota incertae sedis</taxon>
        <taxon>Chytridiomycetes</taxon>
        <taxon>Caulochytriales</taxon>
        <taxon>Caulochytriaceae</taxon>
        <taxon>Caulochytrium</taxon>
    </lineage>
</organism>
<dbReference type="EC" id="3.4.19.12" evidence="3"/>
<dbReference type="PANTHER" id="PTHR24006">
    <property type="entry name" value="UBIQUITIN CARBOXYL-TERMINAL HYDROLASE"/>
    <property type="match status" value="1"/>
</dbReference>
<gene>
    <name evidence="7" type="ORF">CXG81DRAFT_3581</name>
</gene>
<proteinExistence type="inferred from homology"/>
<keyword evidence="4" id="KW-0645">Protease</keyword>
<evidence type="ECO:0000256" key="3">
    <source>
        <dbReference type="ARBA" id="ARBA00012759"/>
    </source>
</evidence>
<comment type="catalytic activity">
    <reaction evidence="1">
        <text>Thiol-dependent hydrolysis of ester, thioester, amide, peptide and isopeptide bonds formed by the C-terminal Gly of ubiquitin (a 76-residue protein attached to proteins as an intracellular targeting signal).</text>
        <dbReference type="EC" id="3.4.19.12"/>
    </reaction>
</comment>
<feature type="non-terminal residue" evidence="7">
    <location>
        <position position="357"/>
    </location>
</feature>
<dbReference type="CDD" id="cd02663">
    <property type="entry name" value="Peptidase_C19G"/>
    <property type="match status" value="1"/>
</dbReference>
<dbReference type="GO" id="GO:0005634">
    <property type="term" value="C:nucleus"/>
    <property type="evidence" value="ECO:0007669"/>
    <property type="project" value="TreeGrafter"/>
</dbReference>
<dbReference type="GO" id="GO:0005829">
    <property type="term" value="C:cytosol"/>
    <property type="evidence" value="ECO:0007669"/>
    <property type="project" value="TreeGrafter"/>
</dbReference>
<evidence type="ECO:0000313" key="8">
    <source>
        <dbReference type="Proteomes" id="UP000274922"/>
    </source>
</evidence>
<dbReference type="InterPro" id="IPR050164">
    <property type="entry name" value="Peptidase_C19"/>
</dbReference>
<dbReference type="SUPFAM" id="SSF54001">
    <property type="entry name" value="Cysteine proteinases"/>
    <property type="match status" value="1"/>
</dbReference>
<feature type="non-terminal residue" evidence="7">
    <location>
        <position position="1"/>
    </location>
</feature>
<reference evidence="8" key="1">
    <citation type="journal article" date="2018" name="Nat. Microbiol.">
        <title>Leveraging single-cell genomics to expand the fungal tree of life.</title>
        <authorList>
            <person name="Ahrendt S.R."/>
            <person name="Quandt C.A."/>
            <person name="Ciobanu D."/>
            <person name="Clum A."/>
            <person name="Salamov A."/>
            <person name="Andreopoulos B."/>
            <person name="Cheng J.F."/>
            <person name="Woyke T."/>
            <person name="Pelin A."/>
            <person name="Henrissat B."/>
            <person name="Reynolds N.K."/>
            <person name="Benny G.L."/>
            <person name="Smith M.E."/>
            <person name="James T.Y."/>
            <person name="Grigoriev I.V."/>
        </authorList>
    </citation>
    <scope>NUCLEOTIDE SEQUENCE [LARGE SCALE GENOMIC DNA]</scope>
    <source>
        <strain evidence="8">ATCC 52028</strain>
    </source>
</reference>
<keyword evidence="8" id="KW-1185">Reference proteome</keyword>
<dbReference type="InterPro" id="IPR038765">
    <property type="entry name" value="Papain-like_cys_pep_sf"/>
</dbReference>
<dbReference type="GO" id="GO:0016579">
    <property type="term" value="P:protein deubiquitination"/>
    <property type="evidence" value="ECO:0007669"/>
    <property type="project" value="InterPro"/>
</dbReference>
<dbReference type="EMBL" id="ML014284">
    <property type="protein sequence ID" value="RKO99444.1"/>
    <property type="molecule type" value="Genomic_DNA"/>
</dbReference>
<dbReference type="OrthoDB" id="27652at2759"/>